<dbReference type="Proteomes" id="UP000002236">
    <property type="component" value="Segment"/>
</dbReference>
<reference evidence="2 3" key="1">
    <citation type="journal article" date="2012" name="Vet. Microbiol.">
        <title>Complete genome sequence and characterization of a broad-host range T4-like bacteriophage phiAS5 infecting Aeromonas salmonicida subsp. salmonicida.</title>
        <authorList>
            <person name="Kim J.H."/>
            <person name="Son J.S."/>
            <person name="Choi Y.J."/>
            <person name="Choresca C.H.Jr."/>
            <person name="Shin S.P."/>
            <person name="Han J.E."/>
            <person name="Jun J.W."/>
            <person name="Park S.C."/>
        </authorList>
    </citation>
    <scope>NUCLEOTIDE SEQUENCE [LARGE SCALE GENOMIC DNA]</scope>
</reference>
<dbReference type="RefSeq" id="YP_003969384.1">
    <property type="nucleotide sequence ID" value="NC_014636.1"/>
</dbReference>
<proteinExistence type="predicted"/>
<organism evidence="2 3">
    <name type="scientific">Aeromonas phage phiAS5</name>
    <dbReference type="NCBI Taxonomy" id="879630"/>
    <lineage>
        <taxon>Viruses</taxon>
        <taxon>Duplodnaviria</taxon>
        <taxon>Heunggongvirae</taxon>
        <taxon>Uroviricota</taxon>
        <taxon>Caudoviricetes</taxon>
        <taxon>Pantevenvirales</taxon>
        <taxon>Straboviridae</taxon>
        <taxon>Chrysonvirus</taxon>
        <taxon>Chrysonvirus as5</taxon>
    </lineage>
</organism>
<name>E1A2J2_9CAUD</name>
<evidence type="ECO:0000313" key="2">
    <source>
        <dbReference type="EMBL" id="ADM79938.1"/>
    </source>
</evidence>
<feature type="coiled-coil region" evidence="1">
    <location>
        <begin position="9"/>
        <end position="36"/>
    </location>
</feature>
<evidence type="ECO:0000313" key="3">
    <source>
        <dbReference type="Proteomes" id="UP000002236"/>
    </source>
</evidence>
<keyword evidence="3" id="KW-1185">Reference proteome</keyword>
<dbReference type="KEGG" id="vg:9861502"/>
<sequence length="85" mass="9564">MITANEARIQQAGNNHEMIERNMKEIEDRIKIAIRSNKTTTTHYINGMANAVAVASRVKEYGYSANNKPSQDPRDGDLIVMTIGW</sequence>
<gene>
    <name evidence="2" type="ORF">phiAS5_ORF0095</name>
</gene>
<dbReference type="GeneID" id="9861502"/>
<accession>E1A2J2</accession>
<keyword evidence="1" id="KW-0175">Coiled coil</keyword>
<protein>
    <submittedName>
        <fullName evidence="2">Uncharacterized protein</fullName>
    </submittedName>
</protein>
<dbReference type="EMBL" id="HM452126">
    <property type="protein sequence ID" value="ADM79938.1"/>
    <property type="molecule type" value="Genomic_DNA"/>
</dbReference>
<evidence type="ECO:0000256" key="1">
    <source>
        <dbReference type="SAM" id="Coils"/>
    </source>
</evidence>